<dbReference type="GO" id="GO:0043190">
    <property type="term" value="C:ATP-binding cassette (ABC) transporter complex"/>
    <property type="evidence" value="ECO:0007669"/>
    <property type="project" value="InterPro"/>
</dbReference>
<dbReference type="PANTHER" id="PTHR42781">
    <property type="entry name" value="SPERMIDINE/PUTRESCINE IMPORT ATP-BINDING PROTEIN POTA"/>
    <property type="match status" value="1"/>
</dbReference>
<keyword evidence="3 5" id="KW-0067">ATP-binding</keyword>
<dbReference type="GO" id="GO:0015697">
    <property type="term" value="P:quaternary ammonium group transport"/>
    <property type="evidence" value="ECO:0007669"/>
    <property type="project" value="UniProtKB-ARBA"/>
</dbReference>
<keyword evidence="1" id="KW-0813">Transport</keyword>
<dbReference type="InterPro" id="IPR013611">
    <property type="entry name" value="Transp-assoc_OB_typ2"/>
</dbReference>
<evidence type="ECO:0000259" key="4">
    <source>
        <dbReference type="PROSITE" id="PS50893"/>
    </source>
</evidence>
<protein>
    <submittedName>
        <fullName evidence="5">ABC transporter ATP-binding protein</fullName>
    </submittedName>
</protein>
<keyword evidence="6" id="KW-1185">Reference proteome</keyword>
<dbReference type="PROSITE" id="PS00211">
    <property type="entry name" value="ABC_TRANSPORTER_1"/>
    <property type="match status" value="1"/>
</dbReference>
<evidence type="ECO:0000313" key="6">
    <source>
        <dbReference type="Proteomes" id="UP000694001"/>
    </source>
</evidence>
<dbReference type="AlphaFoldDB" id="A0A975YKM8"/>
<dbReference type="RefSeq" id="WP_218286683.1">
    <property type="nucleotide sequence ID" value="NZ_CP076448.1"/>
</dbReference>
<keyword evidence="2" id="KW-0547">Nucleotide-binding</keyword>
<dbReference type="FunFam" id="3.40.50.300:FF:000425">
    <property type="entry name" value="Probable ABC transporter, ATP-binding subunit"/>
    <property type="match status" value="1"/>
</dbReference>
<reference evidence="5" key="1">
    <citation type="submission" date="2021-06" db="EMBL/GenBank/DDBJ databases">
        <title>Elioraea tepida, sp. nov., a moderately thermophilic aerobic anoxygenic phototrophic bacterium isolated from an alkaline siliceous hot spring mat community in Yellowstone National Park, WY, USA.</title>
        <authorList>
            <person name="Saini M.K."/>
            <person name="Yoshida S."/>
            <person name="Sebastian A."/>
            <person name="Hirose S."/>
            <person name="Hara E."/>
            <person name="Tamaki H."/>
            <person name="Soulier N.T."/>
            <person name="Albert I."/>
            <person name="Hanada S."/>
            <person name="Bryant D.A."/>
            <person name="Tank M."/>
        </authorList>
    </citation>
    <scope>NUCLEOTIDE SEQUENCE</scope>
    <source>
        <strain evidence="5">MS-P2</strain>
    </source>
</reference>
<evidence type="ECO:0000256" key="2">
    <source>
        <dbReference type="ARBA" id="ARBA00022741"/>
    </source>
</evidence>
<dbReference type="Proteomes" id="UP000694001">
    <property type="component" value="Chromosome"/>
</dbReference>
<sequence length="350" mass="36686">MSGLVLEGLTCRYGDVAAVESLDLSVPAGALVCLLGPSGCGKTTTLRAVAGLVDPDAGRILRDGEVLSAPGAVVPPERRRMAMIFQSYALWPHMTVAGNVAYALKLRGLGREAIAREVASVLRAVRLEAFAERLPAELSGGQQQRVAIARALAMQPRTLLMDEPLSNLDANLREEMRHELRRLHEAHGVTTLYVTHDQAEAMATADLVAVMDRGRVVQLGTPEEIYALPASAFVARFIGGANLIPGRHLGEGVVDCGGFSLACASGAAEAGASVLVAIRPHAVALTSEPGPNVVRGRLVRATFFGPVRELLAELAGGVMLRAVRPAAEPVPGEGAVLLSLPPEACRILSG</sequence>
<dbReference type="InterPro" id="IPR003593">
    <property type="entry name" value="AAA+_ATPase"/>
</dbReference>
<accession>A0A975YKM8</accession>
<dbReference type="Pfam" id="PF08402">
    <property type="entry name" value="TOBE_2"/>
    <property type="match status" value="1"/>
</dbReference>
<dbReference type="GO" id="GO:0005524">
    <property type="term" value="F:ATP binding"/>
    <property type="evidence" value="ECO:0007669"/>
    <property type="project" value="UniProtKB-KW"/>
</dbReference>
<dbReference type="InterPro" id="IPR003439">
    <property type="entry name" value="ABC_transporter-like_ATP-bd"/>
</dbReference>
<dbReference type="InterPro" id="IPR050093">
    <property type="entry name" value="ABC_SmlMolc_Importer"/>
</dbReference>
<dbReference type="KEGG" id="elio:KO353_05305"/>
<dbReference type="EMBL" id="CP076448">
    <property type="protein sequence ID" value="QXM25627.1"/>
    <property type="molecule type" value="Genomic_DNA"/>
</dbReference>
<dbReference type="InterPro" id="IPR017871">
    <property type="entry name" value="ABC_transporter-like_CS"/>
</dbReference>
<name>A0A975YKM8_9PROT</name>
<dbReference type="SMART" id="SM00382">
    <property type="entry name" value="AAA"/>
    <property type="match status" value="1"/>
</dbReference>
<dbReference type="GO" id="GO:0016887">
    <property type="term" value="F:ATP hydrolysis activity"/>
    <property type="evidence" value="ECO:0007669"/>
    <property type="project" value="InterPro"/>
</dbReference>
<organism evidence="5 6">
    <name type="scientific">Elioraea tepida</name>
    <dbReference type="NCBI Taxonomy" id="2843330"/>
    <lineage>
        <taxon>Bacteria</taxon>
        <taxon>Pseudomonadati</taxon>
        <taxon>Pseudomonadota</taxon>
        <taxon>Alphaproteobacteria</taxon>
        <taxon>Acetobacterales</taxon>
        <taxon>Elioraeaceae</taxon>
        <taxon>Elioraea</taxon>
    </lineage>
</organism>
<proteinExistence type="predicted"/>
<evidence type="ECO:0000313" key="5">
    <source>
        <dbReference type="EMBL" id="QXM25627.1"/>
    </source>
</evidence>
<evidence type="ECO:0000256" key="3">
    <source>
        <dbReference type="ARBA" id="ARBA00022840"/>
    </source>
</evidence>
<feature type="domain" description="ABC transporter" evidence="4">
    <location>
        <begin position="4"/>
        <end position="238"/>
    </location>
</feature>
<evidence type="ECO:0000256" key="1">
    <source>
        <dbReference type="ARBA" id="ARBA00022448"/>
    </source>
</evidence>
<dbReference type="PROSITE" id="PS50893">
    <property type="entry name" value="ABC_TRANSPORTER_2"/>
    <property type="match status" value="1"/>
</dbReference>
<dbReference type="GO" id="GO:0022857">
    <property type="term" value="F:transmembrane transporter activity"/>
    <property type="evidence" value="ECO:0007669"/>
    <property type="project" value="InterPro"/>
</dbReference>
<gene>
    <name evidence="5" type="ORF">KO353_05305</name>
</gene>
<dbReference type="Pfam" id="PF00005">
    <property type="entry name" value="ABC_tran"/>
    <property type="match status" value="1"/>
</dbReference>
<dbReference type="PANTHER" id="PTHR42781:SF4">
    <property type="entry name" value="SPERMIDINE_PUTRESCINE IMPORT ATP-BINDING PROTEIN POTA"/>
    <property type="match status" value="1"/>
</dbReference>